<gene>
    <name evidence="8" type="ORF">MAR_022021</name>
</gene>
<feature type="domain" description="Ig-like" evidence="7">
    <location>
        <begin position="136"/>
        <end position="257"/>
    </location>
</feature>
<feature type="transmembrane region" description="Helical" evidence="6">
    <location>
        <begin position="7"/>
        <end position="31"/>
    </location>
</feature>
<reference evidence="8" key="1">
    <citation type="submission" date="2022-11" db="EMBL/GenBank/DDBJ databases">
        <title>Centuries of genome instability and evolution in soft-shell clam transmissible cancer (bioRxiv).</title>
        <authorList>
            <person name="Hart S.F.M."/>
            <person name="Yonemitsu M.A."/>
            <person name="Giersch R.M."/>
            <person name="Beal B.F."/>
            <person name="Arriagada G."/>
            <person name="Davis B.W."/>
            <person name="Ostrander E.A."/>
            <person name="Goff S.P."/>
            <person name="Metzger M.J."/>
        </authorList>
    </citation>
    <scope>NUCLEOTIDE SEQUENCE</scope>
    <source>
        <strain evidence="8">MELC-2E11</strain>
        <tissue evidence="8">Siphon/mantle</tissue>
    </source>
</reference>
<name>A0ABY7E9E8_MYAAR</name>
<dbReference type="PANTHER" id="PTHR11640">
    <property type="entry name" value="NEPHRIN"/>
    <property type="match status" value="1"/>
</dbReference>
<evidence type="ECO:0000256" key="6">
    <source>
        <dbReference type="SAM" id="Phobius"/>
    </source>
</evidence>
<dbReference type="Proteomes" id="UP001164746">
    <property type="component" value="Chromosome 5"/>
</dbReference>
<dbReference type="PROSITE" id="PS50835">
    <property type="entry name" value="IG_LIKE"/>
    <property type="match status" value="1"/>
</dbReference>
<organism evidence="8 9">
    <name type="scientific">Mya arenaria</name>
    <name type="common">Soft-shell clam</name>
    <dbReference type="NCBI Taxonomy" id="6604"/>
    <lineage>
        <taxon>Eukaryota</taxon>
        <taxon>Metazoa</taxon>
        <taxon>Spiralia</taxon>
        <taxon>Lophotrochozoa</taxon>
        <taxon>Mollusca</taxon>
        <taxon>Bivalvia</taxon>
        <taxon>Autobranchia</taxon>
        <taxon>Heteroconchia</taxon>
        <taxon>Euheterodonta</taxon>
        <taxon>Imparidentia</taxon>
        <taxon>Neoheterodontei</taxon>
        <taxon>Myida</taxon>
        <taxon>Myoidea</taxon>
        <taxon>Myidae</taxon>
        <taxon>Mya</taxon>
    </lineage>
</organism>
<dbReference type="InterPro" id="IPR013783">
    <property type="entry name" value="Ig-like_fold"/>
</dbReference>
<comment type="subcellular location">
    <subcellularLocation>
        <location evidence="1">Membrane</location>
        <topology evidence="1">Single-pass type I membrane protein</topology>
    </subcellularLocation>
</comment>
<keyword evidence="9" id="KW-1185">Reference proteome</keyword>
<accession>A0ABY7E9E8</accession>
<evidence type="ECO:0000256" key="1">
    <source>
        <dbReference type="ARBA" id="ARBA00004479"/>
    </source>
</evidence>
<keyword evidence="6" id="KW-0812">Transmembrane</keyword>
<proteinExistence type="predicted"/>
<keyword evidence="2 6" id="KW-0472">Membrane</keyword>
<evidence type="ECO:0000256" key="5">
    <source>
        <dbReference type="ARBA" id="ARBA00023319"/>
    </source>
</evidence>
<dbReference type="SUPFAM" id="SSF48726">
    <property type="entry name" value="Immunoglobulin"/>
    <property type="match status" value="1"/>
</dbReference>
<dbReference type="InterPro" id="IPR051275">
    <property type="entry name" value="Cell_adhesion_signaling"/>
</dbReference>
<protein>
    <recommendedName>
        <fullName evidence="7">Ig-like domain-containing protein</fullName>
    </recommendedName>
</protein>
<dbReference type="InterPro" id="IPR036179">
    <property type="entry name" value="Ig-like_dom_sf"/>
</dbReference>
<evidence type="ECO:0000256" key="4">
    <source>
        <dbReference type="ARBA" id="ARBA00023180"/>
    </source>
</evidence>
<dbReference type="Gene3D" id="2.60.40.10">
    <property type="entry name" value="Immunoglobulins"/>
    <property type="match status" value="1"/>
</dbReference>
<evidence type="ECO:0000256" key="3">
    <source>
        <dbReference type="ARBA" id="ARBA00023157"/>
    </source>
</evidence>
<sequence length="257" mass="28779">MYSSNQCAYTINASFYFTLCFFVIAGSAHVLPTSCGTLTIIKPTFVNRNVTLKFLPRHGWISNIVWKYALERDVRHKTLKGLEGHVRQIVHHGPYYDTMLLFADRSYNNSRYHIECTNVMMITRSNTVKLHLHDGPVVDIAEELNVEEGRNVSFRCKHSHGNPPQESSVVWTRALNNQHQSTVTFFAVGSGYKESVTKAENDTVILVCVVKSNPKAEISITKGNDILEVKENGSHLTHTIASLSCLDAGLYSCTSAN</sequence>
<keyword evidence="5" id="KW-0393">Immunoglobulin domain</keyword>
<keyword evidence="4" id="KW-0325">Glycoprotein</keyword>
<dbReference type="PANTHER" id="PTHR11640:SF164">
    <property type="entry name" value="MAM DOMAIN-CONTAINING GLYCOSYLPHOSPHATIDYLINOSITOL ANCHOR PROTEIN 1"/>
    <property type="match status" value="1"/>
</dbReference>
<dbReference type="InterPro" id="IPR007110">
    <property type="entry name" value="Ig-like_dom"/>
</dbReference>
<evidence type="ECO:0000256" key="2">
    <source>
        <dbReference type="ARBA" id="ARBA00023136"/>
    </source>
</evidence>
<keyword evidence="3" id="KW-1015">Disulfide bond</keyword>
<evidence type="ECO:0000313" key="8">
    <source>
        <dbReference type="EMBL" id="WAR06652.1"/>
    </source>
</evidence>
<evidence type="ECO:0000313" key="9">
    <source>
        <dbReference type="Proteomes" id="UP001164746"/>
    </source>
</evidence>
<dbReference type="EMBL" id="CP111016">
    <property type="protein sequence ID" value="WAR06652.1"/>
    <property type="molecule type" value="Genomic_DNA"/>
</dbReference>
<keyword evidence="6" id="KW-1133">Transmembrane helix</keyword>
<evidence type="ECO:0000259" key="7">
    <source>
        <dbReference type="PROSITE" id="PS50835"/>
    </source>
</evidence>